<evidence type="ECO:0000256" key="2">
    <source>
        <dbReference type="ARBA" id="ARBA00022989"/>
    </source>
</evidence>
<feature type="transmembrane region" description="Helical" evidence="4">
    <location>
        <begin position="164"/>
        <end position="182"/>
    </location>
</feature>
<keyword evidence="7" id="KW-1185">Reference proteome</keyword>
<proteinExistence type="predicted"/>
<dbReference type="SUPFAM" id="SSF103473">
    <property type="entry name" value="MFS general substrate transporter"/>
    <property type="match status" value="1"/>
</dbReference>
<feature type="transmembrane region" description="Helical" evidence="4">
    <location>
        <begin position="120"/>
        <end position="144"/>
    </location>
</feature>
<reference evidence="7" key="1">
    <citation type="submission" date="2016-10" db="EMBL/GenBank/DDBJ databases">
        <authorList>
            <person name="Varghese N."/>
            <person name="Submissions S."/>
        </authorList>
    </citation>
    <scope>NUCLEOTIDE SEQUENCE [LARGE SCALE GENOMIC DNA]</scope>
    <source>
        <strain evidence="7">CGMCC 1.10218</strain>
    </source>
</reference>
<dbReference type="PANTHER" id="PTHR11328">
    <property type="entry name" value="MAJOR FACILITATOR SUPERFAMILY DOMAIN-CONTAINING PROTEIN"/>
    <property type="match status" value="1"/>
</dbReference>
<feature type="transmembrane region" description="Helical" evidence="4">
    <location>
        <begin position="188"/>
        <end position="209"/>
    </location>
</feature>
<dbReference type="OrthoDB" id="9764596at2"/>
<dbReference type="InterPro" id="IPR039672">
    <property type="entry name" value="MFS_2"/>
</dbReference>
<protein>
    <submittedName>
        <fullName evidence="6">Glycoside/pentoside/hexuronide:cation symporter, GPH family</fullName>
    </submittedName>
</protein>
<evidence type="ECO:0000256" key="1">
    <source>
        <dbReference type="ARBA" id="ARBA00022692"/>
    </source>
</evidence>
<organism evidence="6 7">
    <name type="scientific">Deinococcus reticulitermitis</name>
    <dbReference type="NCBI Taxonomy" id="856736"/>
    <lineage>
        <taxon>Bacteria</taxon>
        <taxon>Thermotogati</taxon>
        <taxon>Deinococcota</taxon>
        <taxon>Deinococci</taxon>
        <taxon>Deinococcales</taxon>
        <taxon>Deinococcaceae</taxon>
        <taxon>Deinococcus</taxon>
    </lineage>
</organism>
<keyword evidence="1 4" id="KW-0812">Transmembrane</keyword>
<dbReference type="Proteomes" id="UP000199223">
    <property type="component" value="Unassembled WGS sequence"/>
</dbReference>
<keyword evidence="2 4" id="KW-1133">Transmembrane helix</keyword>
<evidence type="ECO:0000256" key="3">
    <source>
        <dbReference type="ARBA" id="ARBA00023136"/>
    </source>
</evidence>
<dbReference type="GO" id="GO:0015293">
    <property type="term" value="F:symporter activity"/>
    <property type="evidence" value="ECO:0007669"/>
    <property type="project" value="InterPro"/>
</dbReference>
<feature type="transmembrane region" description="Helical" evidence="4">
    <location>
        <begin position="409"/>
        <end position="434"/>
    </location>
</feature>
<feature type="transmembrane region" description="Helical" evidence="4">
    <location>
        <begin position="301"/>
        <end position="320"/>
    </location>
</feature>
<dbReference type="InterPro" id="IPR020846">
    <property type="entry name" value="MFS_dom"/>
</dbReference>
<dbReference type="STRING" id="856736.SAMN04488058_10942"/>
<evidence type="ECO:0000256" key="4">
    <source>
        <dbReference type="SAM" id="Phobius"/>
    </source>
</evidence>
<dbReference type="EMBL" id="FNZA01000009">
    <property type="protein sequence ID" value="SEJ48966.1"/>
    <property type="molecule type" value="Genomic_DNA"/>
</dbReference>
<dbReference type="PROSITE" id="PS50850">
    <property type="entry name" value="MFS"/>
    <property type="match status" value="1"/>
</dbReference>
<keyword evidence="3 4" id="KW-0472">Membrane</keyword>
<dbReference type="Pfam" id="PF13347">
    <property type="entry name" value="MFS_2"/>
    <property type="match status" value="1"/>
</dbReference>
<dbReference type="Gene3D" id="1.20.1250.20">
    <property type="entry name" value="MFS general substrate transporter like domains"/>
    <property type="match status" value="1"/>
</dbReference>
<dbReference type="PANTHER" id="PTHR11328:SF24">
    <property type="entry name" value="MAJOR FACILITATOR SUPERFAMILY (MFS) PROFILE DOMAIN-CONTAINING PROTEIN"/>
    <property type="match status" value="1"/>
</dbReference>
<feature type="transmembrane region" description="Helical" evidence="4">
    <location>
        <begin position="24"/>
        <end position="45"/>
    </location>
</feature>
<dbReference type="GO" id="GO:0008643">
    <property type="term" value="P:carbohydrate transport"/>
    <property type="evidence" value="ECO:0007669"/>
    <property type="project" value="InterPro"/>
</dbReference>
<feature type="transmembrane region" description="Helical" evidence="4">
    <location>
        <begin position="51"/>
        <end position="68"/>
    </location>
</feature>
<dbReference type="AlphaFoldDB" id="A0A1H6Z8C1"/>
<evidence type="ECO:0000313" key="7">
    <source>
        <dbReference type="Proteomes" id="UP000199223"/>
    </source>
</evidence>
<dbReference type="RefSeq" id="WP_092264629.1">
    <property type="nucleotide sequence ID" value="NZ_FNZA01000009.1"/>
</dbReference>
<name>A0A1H6Z8C1_9DEIO</name>
<evidence type="ECO:0000313" key="6">
    <source>
        <dbReference type="EMBL" id="SEJ48966.1"/>
    </source>
</evidence>
<dbReference type="GO" id="GO:0005886">
    <property type="term" value="C:plasma membrane"/>
    <property type="evidence" value="ECO:0007669"/>
    <property type="project" value="TreeGrafter"/>
</dbReference>
<accession>A0A1H6Z8C1</accession>
<feature type="transmembrane region" description="Helical" evidence="4">
    <location>
        <begin position="89"/>
        <end position="108"/>
    </location>
</feature>
<evidence type="ECO:0000259" key="5">
    <source>
        <dbReference type="PROSITE" id="PS50850"/>
    </source>
</evidence>
<feature type="domain" description="Major facilitator superfamily (MFS) profile" evidence="5">
    <location>
        <begin position="13"/>
        <end position="433"/>
    </location>
</feature>
<feature type="transmembrane region" description="Helical" evidence="4">
    <location>
        <begin position="368"/>
        <end position="389"/>
    </location>
</feature>
<dbReference type="InterPro" id="IPR036259">
    <property type="entry name" value="MFS_trans_sf"/>
</dbReference>
<feature type="transmembrane region" description="Helical" evidence="4">
    <location>
        <begin position="267"/>
        <end position="289"/>
    </location>
</feature>
<gene>
    <name evidence="6" type="ORF">SAMN04488058_10942</name>
</gene>
<sequence length="460" mass="49583">MTAAPPAAPLSDALTSSATRTRYALMNFGLVVPAQVSSFFFLYYVDHLKLDPVRFAATMSLLALYNALDNPLIGHLSDRTRSRWGRRRPYLIFATLPAMLGLALLFNAPFDGVTQEGALLAYFVLAWLLWETAGTMVGSGYLGLLPEMFRSFSERADVSVRMNAVQVVGLLVGLALPPLLAAQLGWGVMGILFSVICTLAIYSGLPALFERPLPVTPPAPLGQMLRRTFTNRSFLTVVAAQTMRFIATGTLATGMGFFVKYSLGEEGGLVTTLLLAAAFVTAGALLWPWRTWVAERFGARTTLMLAFALSGLSVLPLLFIQTVAGALATTLLFGVGLAGMILMGDVILADVIDEDELRTGERREGAYYGLSGLITTLSGAVTAAVFGWVSQRYGYDPKLAAQPETVAQGFRFFMTVPPLIGSLLALALLALYPLHGARLAEVRARLAERRAQEGEVRSAL</sequence>
<feature type="transmembrane region" description="Helical" evidence="4">
    <location>
        <begin position="326"/>
        <end position="348"/>
    </location>
</feature>
<feature type="transmembrane region" description="Helical" evidence="4">
    <location>
        <begin position="229"/>
        <end position="247"/>
    </location>
</feature>